<evidence type="ECO:0000313" key="2">
    <source>
        <dbReference type="EMBL" id="KAK4417241.1"/>
    </source>
</evidence>
<dbReference type="SUPFAM" id="SSF56672">
    <property type="entry name" value="DNA/RNA polymerases"/>
    <property type="match status" value="1"/>
</dbReference>
<name>A0AAE1XTC7_9LAMI</name>
<dbReference type="AlphaFoldDB" id="A0AAE1XTC7"/>
<dbReference type="PANTHER" id="PTHR47723:SF19">
    <property type="entry name" value="POLYNUCLEOTIDYL TRANSFERASE, RIBONUCLEASE H-LIKE SUPERFAMILY PROTEIN"/>
    <property type="match status" value="1"/>
</dbReference>
<dbReference type="GO" id="GO:0003676">
    <property type="term" value="F:nucleic acid binding"/>
    <property type="evidence" value="ECO:0007669"/>
    <property type="project" value="InterPro"/>
</dbReference>
<proteinExistence type="predicted"/>
<dbReference type="InterPro" id="IPR053151">
    <property type="entry name" value="RNase_H-like"/>
</dbReference>
<keyword evidence="1" id="KW-0472">Membrane</keyword>
<reference evidence="2" key="1">
    <citation type="submission" date="2020-06" db="EMBL/GenBank/DDBJ databases">
        <authorList>
            <person name="Li T."/>
            <person name="Hu X."/>
            <person name="Zhang T."/>
            <person name="Song X."/>
            <person name="Zhang H."/>
            <person name="Dai N."/>
            <person name="Sheng W."/>
            <person name="Hou X."/>
            <person name="Wei L."/>
        </authorList>
    </citation>
    <scope>NUCLEOTIDE SEQUENCE</scope>
    <source>
        <strain evidence="2">3651</strain>
        <tissue evidence="2">Leaf</tissue>
    </source>
</reference>
<dbReference type="InterPro" id="IPR043502">
    <property type="entry name" value="DNA/RNA_pol_sf"/>
</dbReference>
<accession>A0AAE1XTC7</accession>
<feature type="transmembrane region" description="Helical" evidence="1">
    <location>
        <begin position="46"/>
        <end position="67"/>
    </location>
</feature>
<sequence>MVDWPVLSTVTALRGFLGLTSYYHNFNRQYAAIATPLTDLLRANDFAWIPAINATFLALKVAIGVVLPQQRRNRANGKSATSSIILKVHQFINTISRTKLACSVNCQGESNIVAAMGFPTCVKRRATLMKIRWSKPDRGGIKINTDGGSKGNTGQAGANGITENKEGVAIFALDEFIGEATNMYAERELEGNNAADQLANLACSSKSSKVFWGVELHGHITGLIPHAAECPLRCSILHAVALLGLQRSCCCNISTVAPYNNDGNPDLITQLGLFRLIATNLTFLVNTDTSCSSPFNTSGKPHGSNNMRVTFPITQGGKFRSADCVDELVNFKDYPSRIEIMATVFGVIPL</sequence>
<protein>
    <recommendedName>
        <fullName evidence="4">RNase H type-1 domain-containing protein</fullName>
    </recommendedName>
</protein>
<dbReference type="PANTHER" id="PTHR47723">
    <property type="entry name" value="OS05G0353850 PROTEIN"/>
    <property type="match status" value="1"/>
</dbReference>
<evidence type="ECO:0000256" key="1">
    <source>
        <dbReference type="SAM" id="Phobius"/>
    </source>
</evidence>
<dbReference type="InterPro" id="IPR043128">
    <property type="entry name" value="Rev_trsase/Diguanyl_cyclase"/>
</dbReference>
<dbReference type="EMBL" id="JACGWO010000010">
    <property type="protein sequence ID" value="KAK4417241.1"/>
    <property type="molecule type" value="Genomic_DNA"/>
</dbReference>
<dbReference type="Gene3D" id="3.30.420.10">
    <property type="entry name" value="Ribonuclease H-like superfamily/Ribonuclease H"/>
    <property type="match status" value="1"/>
</dbReference>
<keyword evidence="1" id="KW-1133">Transmembrane helix</keyword>
<comment type="caution">
    <text evidence="2">The sequence shown here is derived from an EMBL/GenBank/DDBJ whole genome shotgun (WGS) entry which is preliminary data.</text>
</comment>
<dbReference type="Gene3D" id="3.30.70.270">
    <property type="match status" value="1"/>
</dbReference>
<evidence type="ECO:0008006" key="4">
    <source>
        <dbReference type="Google" id="ProtNLM"/>
    </source>
</evidence>
<dbReference type="InterPro" id="IPR036397">
    <property type="entry name" value="RNaseH_sf"/>
</dbReference>
<keyword evidence="3" id="KW-1185">Reference proteome</keyword>
<keyword evidence="1" id="KW-0812">Transmembrane</keyword>
<gene>
    <name evidence="2" type="ORF">Salat_2549700</name>
</gene>
<dbReference type="Proteomes" id="UP001293254">
    <property type="component" value="Unassembled WGS sequence"/>
</dbReference>
<evidence type="ECO:0000313" key="3">
    <source>
        <dbReference type="Proteomes" id="UP001293254"/>
    </source>
</evidence>
<organism evidence="2 3">
    <name type="scientific">Sesamum alatum</name>
    <dbReference type="NCBI Taxonomy" id="300844"/>
    <lineage>
        <taxon>Eukaryota</taxon>
        <taxon>Viridiplantae</taxon>
        <taxon>Streptophyta</taxon>
        <taxon>Embryophyta</taxon>
        <taxon>Tracheophyta</taxon>
        <taxon>Spermatophyta</taxon>
        <taxon>Magnoliopsida</taxon>
        <taxon>eudicotyledons</taxon>
        <taxon>Gunneridae</taxon>
        <taxon>Pentapetalae</taxon>
        <taxon>asterids</taxon>
        <taxon>lamiids</taxon>
        <taxon>Lamiales</taxon>
        <taxon>Pedaliaceae</taxon>
        <taxon>Sesamum</taxon>
    </lineage>
</organism>
<reference evidence="2" key="2">
    <citation type="journal article" date="2024" name="Plant">
        <title>Genomic evolution and insights into agronomic trait innovations of Sesamum species.</title>
        <authorList>
            <person name="Miao H."/>
            <person name="Wang L."/>
            <person name="Qu L."/>
            <person name="Liu H."/>
            <person name="Sun Y."/>
            <person name="Le M."/>
            <person name="Wang Q."/>
            <person name="Wei S."/>
            <person name="Zheng Y."/>
            <person name="Lin W."/>
            <person name="Duan Y."/>
            <person name="Cao H."/>
            <person name="Xiong S."/>
            <person name="Wang X."/>
            <person name="Wei L."/>
            <person name="Li C."/>
            <person name="Ma Q."/>
            <person name="Ju M."/>
            <person name="Zhao R."/>
            <person name="Li G."/>
            <person name="Mu C."/>
            <person name="Tian Q."/>
            <person name="Mei H."/>
            <person name="Zhang T."/>
            <person name="Gao T."/>
            <person name="Zhang H."/>
        </authorList>
    </citation>
    <scope>NUCLEOTIDE SEQUENCE</scope>
    <source>
        <strain evidence="2">3651</strain>
    </source>
</reference>